<evidence type="ECO:0000256" key="13">
    <source>
        <dbReference type="SAM" id="Phobius"/>
    </source>
</evidence>
<dbReference type="InterPro" id="IPR003594">
    <property type="entry name" value="HATPase_dom"/>
</dbReference>
<evidence type="ECO:0000313" key="16">
    <source>
        <dbReference type="Proteomes" id="UP001165267"/>
    </source>
</evidence>
<dbReference type="PRINTS" id="PR00344">
    <property type="entry name" value="BCTRLSENSOR"/>
</dbReference>
<feature type="domain" description="Histidine kinase" evidence="14">
    <location>
        <begin position="274"/>
        <end position="483"/>
    </location>
</feature>
<dbReference type="Proteomes" id="UP001165267">
    <property type="component" value="Unassembled WGS sequence"/>
</dbReference>
<dbReference type="Gene3D" id="1.20.120.620">
    <property type="entry name" value="Backbone structure of the membrane domain of e. Coli histidine kinase receptor kdpd"/>
    <property type="match status" value="1"/>
</dbReference>
<dbReference type="Gene3D" id="1.10.287.130">
    <property type="match status" value="1"/>
</dbReference>
<dbReference type="InterPro" id="IPR025201">
    <property type="entry name" value="KdpD_TM"/>
</dbReference>
<keyword evidence="8" id="KW-0418">Kinase</keyword>
<feature type="transmembrane region" description="Helical" evidence="13">
    <location>
        <begin position="6"/>
        <end position="25"/>
    </location>
</feature>
<dbReference type="PANTHER" id="PTHR45569">
    <property type="entry name" value="SENSOR PROTEIN KDPD"/>
    <property type="match status" value="1"/>
</dbReference>
<proteinExistence type="predicted"/>
<dbReference type="InterPro" id="IPR036097">
    <property type="entry name" value="HisK_dim/P_sf"/>
</dbReference>
<dbReference type="CDD" id="cd00082">
    <property type="entry name" value="HisKA"/>
    <property type="match status" value="1"/>
</dbReference>
<evidence type="ECO:0000256" key="11">
    <source>
        <dbReference type="ARBA" id="ARBA00023012"/>
    </source>
</evidence>
<dbReference type="PANTHER" id="PTHR45569:SF1">
    <property type="entry name" value="SENSOR PROTEIN KDPD"/>
    <property type="match status" value="1"/>
</dbReference>
<dbReference type="Gene3D" id="3.30.565.10">
    <property type="entry name" value="Histidine kinase-like ATPase, C-terminal domain"/>
    <property type="match status" value="1"/>
</dbReference>
<evidence type="ECO:0000259" key="14">
    <source>
        <dbReference type="PROSITE" id="PS50109"/>
    </source>
</evidence>
<dbReference type="Pfam" id="PF02518">
    <property type="entry name" value="HATPase_c"/>
    <property type="match status" value="1"/>
</dbReference>
<dbReference type="SMART" id="SM00388">
    <property type="entry name" value="HisKA"/>
    <property type="match status" value="1"/>
</dbReference>
<name>A0ABT1XHK4_9BURK</name>
<evidence type="ECO:0000256" key="3">
    <source>
        <dbReference type="ARBA" id="ARBA00012438"/>
    </source>
</evidence>
<reference evidence="15" key="1">
    <citation type="submission" date="2022-07" db="EMBL/GenBank/DDBJ databases">
        <authorList>
            <person name="Xamxidin M."/>
        </authorList>
    </citation>
    <scope>NUCLEOTIDE SEQUENCE</scope>
    <source>
        <strain evidence="15">YS8-69</strain>
    </source>
</reference>
<keyword evidence="9 15" id="KW-0067">ATP-binding</keyword>
<evidence type="ECO:0000256" key="4">
    <source>
        <dbReference type="ARBA" id="ARBA00022553"/>
    </source>
</evidence>
<evidence type="ECO:0000256" key="1">
    <source>
        <dbReference type="ARBA" id="ARBA00000085"/>
    </source>
</evidence>
<dbReference type="InterPro" id="IPR052023">
    <property type="entry name" value="Histidine_kinase_KdpD"/>
</dbReference>
<dbReference type="CDD" id="cd00075">
    <property type="entry name" value="HATPase"/>
    <property type="match status" value="1"/>
</dbReference>
<organism evidence="15 16">
    <name type="scientific">Limnobacter parvus</name>
    <dbReference type="NCBI Taxonomy" id="2939690"/>
    <lineage>
        <taxon>Bacteria</taxon>
        <taxon>Pseudomonadati</taxon>
        <taxon>Pseudomonadota</taxon>
        <taxon>Betaproteobacteria</taxon>
        <taxon>Burkholderiales</taxon>
        <taxon>Burkholderiaceae</taxon>
        <taxon>Limnobacter</taxon>
    </lineage>
</organism>
<keyword evidence="11" id="KW-0902">Two-component regulatory system</keyword>
<gene>
    <name evidence="15" type="ORF">NSP04_08830</name>
</gene>
<dbReference type="PROSITE" id="PS50109">
    <property type="entry name" value="HIS_KIN"/>
    <property type="match status" value="1"/>
</dbReference>
<feature type="transmembrane region" description="Helical" evidence="13">
    <location>
        <begin position="37"/>
        <end position="64"/>
    </location>
</feature>
<dbReference type="SUPFAM" id="SSF55874">
    <property type="entry name" value="ATPase domain of HSP90 chaperone/DNA topoisomerase II/histidine kinase"/>
    <property type="match status" value="1"/>
</dbReference>
<comment type="catalytic activity">
    <reaction evidence="1">
        <text>ATP + protein L-histidine = ADP + protein N-phospho-L-histidine.</text>
        <dbReference type="EC" id="2.7.13.3"/>
    </reaction>
</comment>
<evidence type="ECO:0000256" key="7">
    <source>
        <dbReference type="ARBA" id="ARBA00022741"/>
    </source>
</evidence>
<dbReference type="InterPro" id="IPR004358">
    <property type="entry name" value="Sig_transdc_His_kin-like_C"/>
</dbReference>
<evidence type="ECO:0000256" key="2">
    <source>
        <dbReference type="ARBA" id="ARBA00004141"/>
    </source>
</evidence>
<dbReference type="InterPro" id="IPR003661">
    <property type="entry name" value="HisK_dim/P_dom"/>
</dbReference>
<keyword evidence="5" id="KW-0808">Transferase</keyword>
<dbReference type="EMBL" id="JANKHG010000017">
    <property type="protein sequence ID" value="MCR2746752.1"/>
    <property type="molecule type" value="Genomic_DNA"/>
</dbReference>
<dbReference type="InterPro" id="IPR036890">
    <property type="entry name" value="HATPase_C_sf"/>
</dbReference>
<comment type="subcellular location">
    <subcellularLocation>
        <location evidence="2">Membrane</location>
        <topology evidence="2">Multi-pass membrane protein</topology>
    </subcellularLocation>
</comment>
<keyword evidence="12 13" id="KW-0472">Membrane</keyword>
<evidence type="ECO:0000256" key="12">
    <source>
        <dbReference type="ARBA" id="ARBA00023136"/>
    </source>
</evidence>
<keyword evidence="7" id="KW-0547">Nucleotide-binding</keyword>
<dbReference type="Pfam" id="PF13493">
    <property type="entry name" value="DUF4118"/>
    <property type="match status" value="1"/>
</dbReference>
<dbReference type="InterPro" id="IPR038318">
    <property type="entry name" value="KdpD_sf"/>
</dbReference>
<evidence type="ECO:0000256" key="5">
    <source>
        <dbReference type="ARBA" id="ARBA00022679"/>
    </source>
</evidence>
<dbReference type="EC" id="2.7.13.3" evidence="3"/>
<sequence>MKRNAFIAGFFGFALWSALMLILVYPHDWVTLTNAPVLLILVSSIYSLLLPLALSLMLSAFAVLMFNYQMVPPVHTFHVDLHEHGILLITMMGVSWLVTYLLRRQKQIAALERLQAQRTLRLMKWSEQLREVDDPHTLLSQLNQLVRGLASECDAIALGFEAHDLSSDITSLNPQQLEGFKACLKENKPLGRNTGRYESLPDIYLPMRGKSKAFGVCVCTLNDSKAQNMQWTRDVQALLDQMGLACERRESLLRAQSARELAQSQKTRSLFLTSIAHDQRTPLASIMTSATAILEQAGQLSTQEIRRYAELIHAESEQVARLTDNTLTLARLSGDRVEVPMQFESVEDMVASVFQRLRQRKHVHLPKVDVDPGLPLLKCNMVLVEQALDNLIDNASKHSGKPATIELKVSKEEGSVLFEVSDKGRGLGIHANTDSEWKGDRGRGMGIGLQLCHAVAQIHGGHLIFSSNNGQGTVAGLVLPNLPE</sequence>
<accession>A0ABT1XHK4</accession>
<dbReference type="SUPFAM" id="SSF47384">
    <property type="entry name" value="Homodimeric domain of signal transducing histidine kinase"/>
    <property type="match status" value="1"/>
</dbReference>
<evidence type="ECO:0000256" key="9">
    <source>
        <dbReference type="ARBA" id="ARBA00022840"/>
    </source>
</evidence>
<evidence type="ECO:0000256" key="10">
    <source>
        <dbReference type="ARBA" id="ARBA00022989"/>
    </source>
</evidence>
<dbReference type="InterPro" id="IPR005467">
    <property type="entry name" value="His_kinase_dom"/>
</dbReference>
<dbReference type="RefSeq" id="WP_257511966.1">
    <property type="nucleotide sequence ID" value="NZ_JANKHG010000017.1"/>
</dbReference>
<protein>
    <recommendedName>
        <fullName evidence="3">histidine kinase</fullName>
        <ecNumber evidence="3">2.7.13.3</ecNumber>
    </recommendedName>
</protein>
<keyword evidence="10 13" id="KW-1133">Transmembrane helix</keyword>
<evidence type="ECO:0000313" key="15">
    <source>
        <dbReference type="EMBL" id="MCR2746752.1"/>
    </source>
</evidence>
<keyword evidence="4" id="KW-0597">Phosphoprotein</keyword>
<evidence type="ECO:0000256" key="6">
    <source>
        <dbReference type="ARBA" id="ARBA00022692"/>
    </source>
</evidence>
<evidence type="ECO:0000256" key="8">
    <source>
        <dbReference type="ARBA" id="ARBA00022777"/>
    </source>
</evidence>
<comment type="caution">
    <text evidence="15">The sequence shown here is derived from an EMBL/GenBank/DDBJ whole genome shotgun (WGS) entry which is preliminary data.</text>
</comment>
<keyword evidence="16" id="KW-1185">Reference proteome</keyword>
<keyword evidence="6 13" id="KW-0812">Transmembrane</keyword>
<dbReference type="GO" id="GO:0005524">
    <property type="term" value="F:ATP binding"/>
    <property type="evidence" value="ECO:0007669"/>
    <property type="project" value="UniProtKB-KW"/>
</dbReference>
<dbReference type="SMART" id="SM00387">
    <property type="entry name" value="HATPase_c"/>
    <property type="match status" value="1"/>
</dbReference>
<dbReference type="Pfam" id="PF00512">
    <property type="entry name" value="HisKA"/>
    <property type="match status" value="1"/>
</dbReference>
<feature type="transmembrane region" description="Helical" evidence="13">
    <location>
        <begin position="84"/>
        <end position="102"/>
    </location>
</feature>